<dbReference type="AlphaFoldDB" id="A0A7W4W262"/>
<comment type="catalytic activity">
    <reaction evidence="10 11 12">
        <text>D-sedoheptulose 7-phosphate + D-glyceraldehyde 3-phosphate = D-erythrose 4-phosphate + beta-D-fructose 6-phosphate</text>
        <dbReference type="Rhea" id="RHEA:17053"/>
        <dbReference type="ChEBI" id="CHEBI:16897"/>
        <dbReference type="ChEBI" id="CHEBI:57483"/>
        <dbReference type="ChEBI" id="CHEBI:57634"/>
        <dbReference type="ChEBI" id="CHEBI:59776"/>
        <dbReference type="EC" id="2.2.1.2"/>
    </reaction>
</comment>
<dbReference type="PROSITE" id="PS00958">
    <property type="entry name" value="TRANSALDOLASE_2"/>
    <property type="match status" value="1"/>
</dbReference>
<evidence type="ECO:0000256" key="1">
    <source>
        <dbReference type="ARBA" id="ARBA00003518"/>
    </source>
</evidence>
<dbReference type="RefSeq" id="WP_183408767.1">
    <property type="nucleotide sequence ID" value="NZ_JACHWY010000001.1"/>
</dbReference>
<evidence type="ECO:0000256" key="7">
    <source>
        <dbReference type="ARBA" id="ARBA00022679"/>
    </source>
</evidence>
<evidence type="ECO:0000256" key="5">
    <source>
        <dbReference type="ARBA" id="ARBA00013151"/>
    </source>
</evidence>
<sequence length="314" mass="34372">MTSKLDQLRNFSDVVADTGDIEAIKRFQPLDATTNPSLLLKAASVPGYQAMIDEHAAAVTAGSSENELRHTVNRLAVAIGSEIAAIVPGRVSTEIDAHLSFDTEATVAQAKEIIELYAARGIGAERILIKIASTWEGIRAAEQLEKQGINCNLTLLFGFGQAQACADAGVTLISPFVGRIYDWYKQRGEEQTDPEQDYGVASVRRIYRYYKAHAYNTIVMGASFRNTGQIEALAGCDRLTISPALLEELSGDSDKLIQRLGSGEVETDDAREQLNESAFRFALNEDAMATEKLAEGIRLFAADQRKLQQLLIER</sequence>
<gene>
    <name evidence="11" type="primary">tal</name>
    <name evidence="13" type="ORF">FHR99_000293</name>
</gene>
<evidence type="ECO:0000313" key="13">
    <source>
        <dbReference type="EMBL" id="MBB3046057.1"/>
    </source>
</evidence>
<comment type="caution">
    <text evidence="13">The sequence shown here is derived from an EMBL/GenBank/DDBJ whole genome shotgun (WGS) entry which is preliminary data.</text>
</comment>
<organism evidence="13 14">
    <name type="scientific">Litorivivens lipolytica</name>
    <dbReference type="NCBI Taxonomy" id="1524264"/>
    <lineage>
        <taxon>Bacteria</taxon>
        <taxon>Pseudomonadati</taxon>
        <taxon>Pseudomonadota</taxon>
        <taxon>Gammaproteobacteria</taxon>
        <taxon>Litorivivens</taxon>
    </lineage>
</organism>
<evidence type="ECO:0000256" key="10">
    <source>
        <dbReference type="ARBA" id="ARBA00048810"/>
    </source>
</evidence>
<comment type="subcellular location">
    <subcellularLocation>
        <location evidence="2 11">Cytoplasm</location>
    </subcellularLocation>
</comment>
<dbReference type="PANTHER" id="PTHR10683:SF18">
    <property type="entry name" value="TRANSALDOLASE"/>
    <property type="match status" value="1"/>
</dbReference>
<keyword evidence="6 11" id="KW-0963">Cytoplasm</keyword>
<proteinExistence type="inferred from homology"/>
<evidence type="ECO:0000256" key="9">
    <source>
        <dbReference type="ARBA" id="ARBA00023270"/>
    </source>
</evidence>
<dbReference type="GO" id="GO:0005829">
    <property type="term" value="C:cytosol"/>
    <property type="evidence" value="ECO:0007669"/>
    <property type="project" value="TreeGrafter"/>
</dbReference>
<dbReference type="Proteomes" id="UP000537130">
    <property type="component" value="Unassembled WGS sequence"/>
</dbReference>
<comment type="function">
    <text evidence="1 11 12">Transaldolase is important for the balance of metabolites in the pentose-phosphate pathway.</text>
</comment>
<dbReference type="NCBIfam" id="TIGR00874">
    <property type="entry name" value="talAB"/>
    <property type="match status" value="1"/>
</dbReference>
<reference evidence="13 14" key="1">
    <citation type="submission" date="2020-08" db="EMBL/GenBank/DDBJ databases">
        <title>Genomic Encyclopedia of Type Strains, Phase III (KMG-III): the genomes of soil and plant-associated and newly described type strains.</title>
        <authorList>
            <person name="Whitman W."/>
        </authorList>
    </citation>
    <scope>NUCLEOTIDE SEQUENCE [LARGE SCALE GENOMIC DNA]</scope>
    <source>
        <strain evidence="13 14">CECT 8654</strain>
    </source>
</reference>
<dbReference type="InterPro" id="IPR018225">
    <property type="entry name" value="Transaldolase_AS"/>
</dbReference>
<keyword evidence="14" id="KW-1185">Reference proteome</keyword>
<dbReference type="Pfam" id="PF00923">
    <property type="entry name" value="TAL_FSA"/>
    <property type="match status" value="1"/>
</dbReference>
<protein>
    <recommendedName>
        <fullName evidence="5 11">Transaldolase</fullName>
        <ecNumber evidence="5 11">2.2.1.2</ecNumber>
    </recommendedName>
</protein>
<evidence type="ECO:0000256" key="6">
    <source>
        <dbReference type="ARBA" id="ARBA00022490"/>
    </source>
</evidence>
<evidence type="ECO:0000313" key="14">
    <source>
        <dbReference type="Proteomes" id="UP000537130"/>
    </source>
</evidence>
<dbReference type="InterPro" id="IPR004730">
    <property type="entry name" value="Transaldolase_1"/>
</dbReference>
<accession>A0A7W4W262</accession>
<dbReference type="InterPro" id="IPR001585">
    <property type="entry name" value="TAL/FSA"/>
</dbReference>
<evidence type="ECO:0000256" key="12">
    <source>
        <dbReference type="RuleBase" id="RU004155"/>
    </source>
</evidence>
<evidence type="ECO:0000256" key="11">
    <source>
        <dbReference type="HAMAP-Rule" id="MF_00492"/>
    </source>
</evidence>
<keyword evidence="8 11" id="KW-0570">Pentose shunt</keyword>
<dbReference type="EMBL" id="JACHWY010000001">
    <property type="protein sequence ID" value="MBB3046057.1"/>
    <property type="molecule type" value="Genomic_DNA"/>
</dbReference>
<dbReference type="PROSITE" id="PS01054">
    <property type="entry name" value="TRANSALDOLASE_1"/>
    <property type="match status" value="1"/>
</dbReference>
<feature type="active site" description="Schiff-base intermediate with substrate" evidence="11">
    <location>
        <position position="130"/>
    </location>
</feature>
<name>A0A7W4W262_9GAMM</name>
<dbReference type="GO" id="GO:0005975">
    <property type="term" value="P:carbohydrate metabolic process"/>
    <property type="evidence" value="ECO:0007669"/>
    <property type="project" value="InterPro"/>
</dbReference>
<dbReference type="NCBIfam" id="NF009001">
    <property type="entry name" value="PRK12346.1"/>
    <property type="match status" value="1"/>
</dbReference>
<keyword evidence="7 11" id="KW-0808">Transferase</keyword>
<dbReference type="InterPro" id="IPR013785">
    <property type="entry name" value="Aldolase_TIM"/>
</dbReference>
<dbReference type="UniPathway" id="UPA00115">
    <property type="reaction ID" value="UER00414"/>
</dbReference>
<dbReference type="GO" id="GO:0006098">
    <property type="term" value="P:pentose-phosphate shunt"/>
    <property type="evidence" value="ECO:0007669"/>
    <property type="project" value="UniProtKB-UniRule"/>
</dbReference>
<dbReference type="GO" id="GO:0004801">
    <property type="term" value="F:transaldolase activity"/>
    <property type="evidence" value="ECO:0007669"/>
    <property type="project" value="UniProtKB-UniRule"/>
</dbReference>
<dbReference type="CDD" id="cd00957">
    <property type="entry name" value="Transaldolase_TalAB"/>
    <property type="match status" value="1"/>
</dbReference>
<keyword evidence="9 11" id="KW-0704">Schiff base</keyword>
<evidence type="ECO:0000256" key="4">
    <source>
        <dbReference type="ARBA" id="ARBA00008012"/>
    </source>
</evidence>
<dbReference type="FunFam" id="3.20.20.70:FF:000002">
    <property type="entry name" value="Transaldolase"/>
    <property type="match status" value="1"/>
</dbReference>
<evidence type="ECO:0000256" key="3">
    <source>
        <dbReference type="ARBA" id="ARBA00004857"/>
    </source>
</evidence>
<comment type="similarity">
    <text evidence="4 11 12">Belongs to the transaldolase family. Type 1 subfamily.</text>
</comment>
<evidence type="ECO:0000256" key="8">
    <source>
        <dbReference type="ARBA" id="ARBA00023126"/>
    </source>
</evidence>
<dbReference type="PANTHER" id="PTHR10683">
    <property type="entry name" value="TRANSALDOLASE"/>
    <property type="match status" value="1"/>
</dbReference>
<dbReference type="Gene3D" id="3.20.20.70">
    <property type="entry name" value="Aldolase class I"/>
    <property type="match status" value="1"/>
</dbReference>
<evidence type="ECO:0000256" key="2">
    <source>
        <dbReference type="ARBA" id="ARBA00004496"/>
    </source>
</evidence>
<dbReference type="SUPFAM" id="SSF51569">
    <property type="entry name" value="Aldolase"/>
    <property type="match status" value="1"/>
</dbReference>
<comment type="pathway">
    <text evidence="3 11 12">Carbohydrate degradation; pentose phosphate pathway; D-glyceraldehyde 3-phosphate and beta-D-fructose 6-phosphate from D-ribose 5-phosphate and D-xylulose 5-phosphate (non-oxidative stage): step 2/3.</text>
</comment>
<dbReference type="EC" id="2.2.1.2" evidence="5 11"/>
<dbReference type="HAMAP" id="MF_00492">
    <property type="entry name" value="Transaldolase_1"/>
    <property type="match status" value="1"/>
</dbReference>